<dbReference type="NCBIfam" id="TIGR01509">
    <property type="entry name" value="HAD-SF-IA-v3"/>
    <property type="match status" value="1"/>
</dbReference>
<dbReference type="Proteomes" id="UP000239549">
    <property type="component" value="Unassembled WGS sequence"/>
</dbReference>
<reference evidence="2" key="1">
    <citation type="submission" date="2018-02" db="EMBL/GenBank/DDBJ databases">
        <title>Genome sequence of Desulfocucumis palustris strain NAW-5.</title>
        <authorList>
            <person name="Watanabe M."/>
            <person name="Kojima H."/>
            <person name="Fukui M."/>
        </authorList>
    </citation>
    <scope>NUCLEOTIDE SEQUENCE [LARGE SCALE GENOMIC DNA]</scope>
    <source>
        <strain evidence="2">NAW-5</strain>
    </source>
</reference>
<dbReference type="SUPFAM" id="SSF56784">
    <property type="entry name" value="HAD-like"/>
    <property type="match status" value="1"/>
</dbReference>
<sequence length="217" mass="24321">MALKTLLFDLDGTLMDSIPLITITFRRVFDYYGIPWEKGEVLSTIGLPLREVAERYLPGRAGEFMEKYTLFQKEKQMDYIKLFPGALEALETVKASGYSTGVVTSKRRMPALTGLEATGLNKYMDVVVTVDDVSKPKPNPEPVLRALELLNKKPENAVYVGDSWYDIKAGKGAGVITMGVTWGMASRERLMGEGPEYIVDSFVELMNTLKDIDYKRS</sequence>
<dbReference type="GO" id="GO:0006281">
    <property type="term" value="P:DNA repair"/>
    <property type="evidence" value="ECO:0007669"/>
    <property type="project" value="TreeGrafter"/>
</dbReference>
<dbReference type="InterPro" id="IPR006439">
    <property type="entry name" value="HAD-SF_hydro_IA"/>
</dbReference>
<dbReference type="SFLD" id="SFLDG01135">
    <property type="entry name" value="C1.5.6:_HAD__Beta-PGM__Phospha"/>
    <property type="match status" value="1"/>
</dbReference>
<dbReference type="Gene3D" id="3.40.50.1000">
    <property type="entry name" value="HAD superfamily/HAD-like"/>
    <property type="match status" value="1"/>
</dbReference>
<dbReference type="Gene3D" id="1.10.150.240">
    <property type="entry name" value="Putative phosphatase, domain 2"/>
    <property type="match status" value="1"/>
</dbReference>
<evidence type="ECO:0000313" key="1">
    <source>
        <dbReference type="EMBL" id="GBF34834.1"/>
    </source>
</evidence>
<dbReference type="GO" id="GO:0008967">
    <property type="term" value="F:phosphoglycolate phosphatase activity"/>
    <property type="evidence" value="ECO:0007669"/>
    <property type="project" value="TreeGrafter"/>
</dbReference>
<accession>A0A2L2XFP9</accession>
<dbReference type="PANTHER" id="PTHR43434">
    <property type="entry name" value="PHOSPHOGLYCOLATE PHOSPHATASE"/>
    <property type="match status" value="1"/>
</dbReference>
<keyword evidence="1" id="KW-0378">Hydrolase</keyword>
<evidence type="ECO:0000313" key="2">
    <source>
        <dbReference type="Proteomes" id="UP000239549"/>
    </source>
</evidence>
<dbReference type="FunFam" id="3.40.50.1000:FF:000022">
    <property type="entry name" value="Phosphoglycolate phosphatase"/>
    <property type="match status" value="1"/>
</dbReference>
<dbReference type="AlphaFoldDB" id="A0A2L2XFP9"/>
<dbReference type="InterPro" id="IPR023198">
    <property type="entry name" value="PGP-like_dom2"/>
</dbReference>
<dbReference type="InterPro" id="IPR036412">
    <property type="entry name" value="HAD-like_sf"/>
</dbReference>
<keyword evidence="2" id="KW-1185">Reference proteome</keyword>
<dbReference type="GO" id="GO:0005829">
    <property type="term" value="C:cytosol"/>
    <property type="evidence" value="ECO:0007669"/>
    <property type="project" value="TreeGrafter"/>
</dbReference>
<proteinExistence type="predicted"/>
<dbReference type="OrthoDB" id="9792518at2"/>
<dbReference type="InterPro" id="IPR041492">
    <property type="entry name" value="HAD_2"/>
</dbReference>
<dbReference type="PANTHER" id="PTHR43434:SF26">
    <property type="entry name" value="PYROPHOSPHATASE PPAX"/>
    <property type="match status" value="1"/>
</dbReference>
<dbReference type="RefSeq" id="WP_104373001.1">
    <property type="nucleotide sequence ID" value="NZ_BFAV01000150.1"/>
</dbReference>
<name>A0A2L2XFP9_9FIRM</name>
<dbReference type="EMBL" id="BFAV01000150">
    <property type="protein sequence ID" value="GBF34834.1"/>
    <property type="molecule type" value="Genomic_DNA"/>
</dbReference>
<comment type="caution">
    <text evidence="1">The sequence shown here is derived from an EMBL/GenBank/DDBJ whole genome shotgun (WGS) entry which is preliminary data.</text>
</comment>
<organism evidence="1 2">
    <name type="scientific">Desulfocucumis palustris</name>
    <dbReference type="NCBI Taxonomy" id="1898651"/>
    <lineage>
        <taxon>Bacteria</taxon>
        <taxon>Bacillati</taxon>
        <taxon>Bacillota</taxon>
        <taxon>Clostridia</taxon>
        <taxon>Eubacteriales</taxon>
        <taxon>Desulfocucumaceae</taxon>
        <taxon>Desulfocucumis</taxon>
    </lineage>
</organism>
<dbReference type="NCBIfam" id="TIGR01549">
    <property type="entry name" value="HAD-SF-IA-v1"/>
    <property type="match status" value="1"/>
</dbReference>
<dbReference type="Pfam" id="PF13419">
    <property type="entry name" value="HAD_2"/>
    <property type="match status" value="1"/>
</dbReference>
<dbReference type="InterPro" id="IPR023214">
    <property type="entry name" value="HAD_sf"/>
</dbReference>
<dbReference type="SFLD" id="SFLDS00003">
    <property type="entry name" value="Haloacid_Dehalogenase"/>
    <property type="match status" value="1"/>
</dbReference>
<gene>
    <name evidence="1" type="ORF">DCCM_3954</name>
</gene>
<dbReference type="InterPro" id="IPR050155">
    <property type="entry name" value="HAD-like_hydrolase_sf"/>
</dbReference>
<dbReference type="SFLD" id="SFLDG01129">
    <property type="entry name" value="C1.5:_HAD__Beta-PGM__Phosphata"/>
    <property type="match status" value="1"/>
</dbReference>
<protein>
    <submittedName>
        <fullName evidence="1">HAD-superfamily hydrolase</fullName>
    </submittedName>
</protein>